<name>A0A9P1IM69_9PELO</name>
<evidence type="ECO:0000256" key="4">
    <source>
        <dbReference type="SAM" id="SignalP"/>
    </source>
</evidence>
<feature type="chain" id="PRO_5040111536" description="LRRCT domain-containing protein" evidence="4">
    <location>
        <begin position="22"/>
        <end position="594"/>
    </location>
</feature>
<dbReference type="EMBL" id="CANHGI010000003">
    <property type="protein sequence ID" value="CAI5446586.1"/>
    <property type="molecule type" value="Genomic_DNA"/>
</dbReference>
<feature type="transmembrane region" description="Helical" evidence="3">
    <location>
        <begin position="513"/>
        <end position="537"/>
    </location>
</feature>
<evidence type="ECO:0008006" key="7">
    <source>
        <dbReference type="Google" id="ProtNLM"/>
    </source>
</evidence>
<evidence type="ECO:0000256" key="3">
    <source>
        <dbReference type="SAM" id="Phobius"/>
    </source>
</evidence>
<reference evidence="5" key="1">
    <citation type="submission" date="2022-11" db="EMBL/GenBank/DDBJ databases">
        <authorList>
            <person name="Kikuchi T."/>
        </authorList>
    </citation>
    <scope>NUCLEOTIDE SEQUENCE</scope>
    <source>
        <strain evidence="5">PS1010</strain>
    </source>
</reference>
<keyword evidence="3" id="KW-1133">Transmembrane helix</keyword>
<dbReference type="Pfam" id="PF13306">
    <property type="entry name" value="LRR_5"/>
    <property type="match status" value="1"/>
</dbReference>
<comment type="caution">
    <text evidence="5">The sequence shown here is derived from an EMBL/GenBank/DDBJ whole genome shotgun (WGS) entry which is preliminary data.</text>
</comment>
<evidence type="ECO:0000256" key="1">
    <source>
        <dbReference type="ARBA" id="ARBA00022614"/>
    </source>
</evidence>
<evidence type="ECO:0000313" key="5">
    <source>
        <dbReference type="EMBL" id="CAI5446586.1"/>
    </source>
</evidence>
<dbReference type="SMART" id="SM00369">
    <property type="entry name" value="LRR_TYP"/>
    <property type="match status" value="11"/>
</dbReference>
<keyword evidence="3" id="KW-0472">Membrane</keyword>
<keyword evidence="6" id="KW-1185">Reference proteome</keyword>
<dbReference type="OrthoDB" id="676979at2759"/>
<dbReference type="AlphaFoldDB" id="A0A9P1IM69"/>
<dbReference type="SUPFAM" id="SSF52058">
    <property type="entry name" value="L domain-like"/>
    <property type="match status" value="1"/>
</dbReference>
<accession>A0A9P1IM69</accession>
<dbReference type="Gene3D" id="3.80.10.10">
    <property type="entry name" value="Ribonuclease Inhibitor"/>
    <property type="match status" value="3"/>
</dbReference>
<gene>
    <name evidence="5" type="ORF">CAMP_LOCUS9223</name>
</gene>
<keyword evidence="2" id="KW-0677">Repeat</keyword>
<feature type="signal peptide" evidence="4">
    <location>
        <begin position="1"/>
        <end position="21"/>
    </location>
</feature>
<dbReference type="Pfam" id="PF13855">
    <property type="entry name" value="LRR_8"/>
    <property type="match status" value="2"/>
</dbReference>
<sequence length="594" mass="66479">MPRTIIFHVALALLILEFTNAQQLCTDLEKEMNAVAAERNATSPCNCYYDGVFNGVRGISIGCASAPVSQIFEALQTLNYTKVASLTIRDSLVNILTSNIFEMVQPQKLFIERCSLSIIRNNTIDSLGASLEQLSLRKNKLKKLEPTIFNGLKNVKSLDLSINKLQVIPQNVFNDLTNLEELVLNENEIFDIEDGAFEKLKNLKRLTINKNKLTEIRGDTFKGLENLETLQIRDNFITNIDWSGFSKLKKLKTLNLGNNQLTRIEIRGLENLQKLYLNHNLLETLKNVKIFGLTSLNVLSFDGNQIKSIEDMDLVGLKKSRNFESLSFASNNITFIGPRAFQYTRNLVALSLQNNLLADLTTNNTSFLKPLEKLAYLQLSNNNLTTIRSSELPRSLSHFAADHNSISEIEPKAFEGIALKRIYLNSNRLHFLHQNAFASFAPETIEAIDLSSNEWQCICKSTSEWLPRWLADAEESDVAEGPLGCLAIPNCGSDTADSSVEEIDGEETQRSKWITVAATFFAVLSVVILIAIVYLYYQDGGHQALTRARRADSDLHKLIENDNNTFENAAASNLTLVAPKAAGTPKKSVRFEDC</sequence>
<dbReference type="InterPro" id="IPR026906">
    <property type="entry name" value="LRR_5"/>
</dbReference>
<dbReference type="InterPro" id="IPR003591">
    <property type="entry name" value="Leu-rich_rpt_typical-subtyp"/>
</dbReference>
<dbReference type="InterPro" id="IPR001611">
    <property type="entry name" value="Leu-rich_rpt"/>
</dbReference>
<proteinExistence type="predicted"/>
<dbReference type="PANTHER" id="PTHR24366:SF96">
    <property type="entry name" value="LEUCINE RICH REPEAT CONTAINING 53"/>
    <property type="match status" value="1"/>
</dbReference>
<evidence type="ECO:0000313" key="6">
    <source>
        <dbReference type="Proteomes" id="UP001152747"/>
    </source>
</evidence>
<dbReference type="PROSITE" id="PS51450">
    <property type="entry name" value="LRR"/>
    <property type="match status" value="4"/>
</dbReference>
<evidence type="ECO:0000256" key="2">
    <source>
        <dbReference type="ARBA" id="ARBA00022737"/>
    </source>
</evidence>
<dbReference type="PANTHER" id="PTHR24366">
    <property type="entry name" value="IG(IMMUNOGLOBULIN) AND LRR(LEUCINE RICH REPEAT) DOMAINS"/>
    <property type="match status" value="1"/>
</dbReference>
<keyword evidence="3" id="KW-0812">Transmembrane</keyword>
<keyword evidence="4" id="KW-0732">Signal</keyword>
<protein>
    <recommendedName>
        <fullName evidence="7">LRRCT domain-containing protein</fullName>
    </recommendedName>
</protein>
<organism evidence="5 6">
    <name type="scientific">Caenorhabditis angaria</name>
    <dbReference type="NCBI Taxonomy" id="860376"/>
    <lineage>
        <taxon>Eukaryota</taxon>
        <taxon>Metazoa</taxon>
        <taxon>Ecdysozoa</taxon>
        <taxon>Nematoda</taxon>
        <taxon>Chromadorea</taxon>
        <taxon>Rhabditida</taxon>
        <taxon>Rhabditina</taxon>
        <taxon>Rhabditomorpha</taxon>
        <taxon>Rhabditoidea</taxon>
        <taxon>Rhabditidae</taxon>
        <taxon>Peloderinae</taxon>
        <taxon>Caenorhabditis</taxon>
    </lineage>
</organism>
<dbReference type="FunFam" id="3.80.10.10:FF:001164">
    <property type="entry name" value="GH01279p"/>
    <property type="match status" value="1"/>
</dbReference>
<dbReference type="SMART" id="SM00365">
    <property type="entry name" value="LRR_SD22"/>
    <property type="match status" value="8"/>
</dbReference>
<dbReference type="Proteomes" id="UP001152747">
    <property type="component" value="Unassembled WGS sequence"/>
</dbReference>
<dbReference type="InterPro" id="IPR032675">
    <property type="entry name" value="LRR_dom_sf"/>
</dbReference>
<keyword evidence="1" id="KW-0433">Leucine-rich repeat</keyword>